<dbReference type="AlphaFoldDB" id="A0AAW0I1J1"/>
<proteinExistence type="predicted"/>
<dbReference type="InterPro" id="IPR036610">
    <property type="entry name" value="PEBP-like_sf"/>
</dbReference>
<dbReference type="Gene3D" id="3.90.280.10">
    <property type="entry name" value="PEBP-like"/>
    <property type="match status" value="1"/>
</dbReference>
<comment type="caution">
    <text evidence="1">The sequence shown here is derived from an EMBL/GenBank/DDBJ whole genome shotgun (WGS) entry which is preliminary data.</text>
</comment>
<dbReference type="SUPFAM" id="SSF49777">
    <property type="entry name" value="PEBP-like"/>
    <property type="match status" value="1"/>
</dbReference>
<reference evidence="1 2" key="1">
    <citation type="journal article" date="2023" name="bioRxiv">
        <title>Conserved and derived expression patterns and positive selection on dental genes reveal complex evolutionary context of ever-growing rodent molars.</title>
        <authorList>
            <person name="Calamari Z.T."/>
            <person name="Song A."/>
            <person name="Cohen E."/>
            <person name="Akter M."/>
            <person name="Roy R.D."/>
            <person name="Hallikas O."/>
            <person name="Christensen M.M."/>
            <person name="Li P."/>
            <person name="Marangoni P."/>
            <person name="Jernvall J."/>
            <person name="Klein O.D."/>
        </authorList>
    </citation>
    <scope>NUCLEOTIDE SEQUENCE [LARGE SCALE GENOMIC DNA]</scope>
    <source>
        <strain evidence="1">V071</strain>
    </source>
</reference>
<dbReference type="EMBL" id="JBBHLL010000244">
    <property type="protein sequence ID" value="KAK7808233.1"/>
    <property type="molecule type" value="Genomic_DNA"/>
</dbReference>
<sequence length="91" mass="10135">MPADISQWSGPLSLQEVDNRLQHALQVRYARVEVDELGKVLMPTQVKNRPSSISWGGLDPGRLYTLVLNDRMLPAGRTPNSGSGTIFWWSA</sequence>
<gene>
    <name evidence="1" type="ORF">U0070_016958</name>
</gene>
<name>A0AAW0I1J1_MYOGA</name>
<accession>A0AAW0I1J1</accession>
<protein>
    <submittedName>
        <fullName evidence="1">Uncharacterized protein</fullName>
    </submittedName>
</protein>
<keyword evidence="2" id="KW-1185">Reference proteome</keyword>
<evidence type="ECO:0000313" key="2">
    <source>
        <dbReference type="Proteomes" id="UP001488838"/>
    </source>
</evidence>
<dbReference type="Proteomes" id="UP001488838">
    <property type="component" value="Unassembled WGS sequence"/>
</dbReference>
<organism evidence="1 2">
    <name type="scientific">Myodes glareolus</name>
    <name type="common">Bank vole</name>
    <name type="synonym">Clethrionomys glareolus</name>
    <dbReference type="NCBI Taxonomy" id="447135"/>
    <lineage>
        <taxon>Eukaryota</taxon>
        <taxon>Metazoa</taxon>
        <taxon>Chordata</taxon>
        <taxon>Craniata</taxon>
        <taxon>Vertebrata</taxon>
        <taxon>Euteleostomi</taxon>
        <taxon>Mammalia</taxon>
        <taxon>Eutheria</taxon>
        <taxon>Euarchontoglires</taxon>
        <taxon>Glires</taxon>
        <taxon>Rodentia</taxon>
        <taxon>Myomorpha</taxon>
        <taxon>Muroidea</taxon>
        <taxon>Cricetidae</taxon>
        <taxon>Arvicolinae</taxon>
        <taxon>Myodes</taxon>
    </lineage>
</organism>
<evidence type="ECO:0000313" key="1">
    <source>
        <dbReference type="EMBL" id="KAK7808233.1"/>
    </source>
</evidence>